<gene>
    <name evidence="1" type="ORF">O6H91_03G037600</name>
</gene>
<reference evidence="2" key="1">
    <citation type="journal article" date="2024" name="Proc. Natl. Acad. Sci. U.S.A.">
        <title>Extraordinary preservation of gene collinearity over three hundred million years revealed in homosporous lycophytes.</title>
        <authorList>
            <person name="Li C."/>
            <person name="Wickell D."/>
            <person name="Kuo L.Y."/>
            <person name="Chen X."/>
            <person name="Nie B."/>
            <person name="Liao X."/>
            <person name="Peng D."/>
            <person name="Ji J."/>
            <person name="Jenkins J."/>
            <person name="Williams M."/>
            <person name="Shu S."/>
            <person name="Plott C."/>
            <person name="Barry K."/>
            <person name="Rajasekar S."/>
            <person name="Grimwood J."/>
            <person name="Han X."/>
            <person name="Sun S."/>
            <person name="Hou Z."/>
            <person name="He W."/>
            <person name="Dai G."/>
            <person name="Sun C."/>
            <person name="Schmutz J."/>
            <person name="Leebens-Mack J.H."/>
            <person name="Li F.W."/>
            <person name="Wang L."/>
        </authorList>
    </citation>
    <scope>NUCLEOTIDE SEQUENCE [LARGE SCALE GENOMIC DNA]</scope>
    <source>
        <strain evidence="2">cv. PW_Plant_1</strain>
    </source>
</reference>
<evidence type="ECO:0000313" key="1">
    <source>
        <dbReference type="EMBL" id="KAJ7561685.1"/>
    </source>
</evidence>
<proteinExistence type="predicted"/>
<comment type="caution">
    <text evidence="1">The sequence shown here is derived from an EMBL/GenBank/DDBJ whole genome shotgun (WGS) entry which is preliminary data.</text>
</comment>
<accession>A0ACC2E5Q8</accession>
<dbReference type="EMBL" id="CM055094">
    <property type="protein sequence ID" value="KAJ7561685.1"/>
    <property type="molecule type" value="Genomic_DNA"/>
</dbReference>
<dbReference type="Proteomes" id="UP001162992">
    <property type="component" value="Chromosome 3"/>
</dbReference>
<organism evidence="1 2">
    <name type="scientific">Diphasiastrum complanatum</name>
    <name type="common">Issler's clubmoss</name>
    <name type="synonym">Lycopodium complanatum</name>
    <dbReference type="NCBI Taxonomy" id="34168"/>
    <lineage>
        <taxon>Eukaryota</taxon>
        <taxon>Viridiplantae</taxon>
        <taxon>Streptophyta</taxon>
        <taxon>Embryophyta</taxon>
        <taxon>Tracheophyta</taxon>
        <taxon>Lycopodiopsida</taxon>
        <taxon>Lycopodiales</taxon>
        <taxon>Lycopodiaceae</taxon>
        <taxon>Lycopodioideae</taxon>
        <taxon>Diphasiastrum</taxon>
    </lineage>
</organism>
<keyword evidence="2" id="KW-1185">Reference proteome</keyword>
<protein>
    <submittedName>
        <fullName evidence="1">Uncharacterized protein</fullName>
    </submittedName>
</protein>
<evidence type="ECO:0000313" key="2">
    <source>
        <dbReference type="Proteomes" id="UP001162992"/>
    </source>
</evidence>
<sequence>MATPHKPWKAEYAKSSRATCRSCSNSIAKDAFRIARVVPATQFDGLLTEWHHAGCIMKKAKKFHSLEDVEGVDNLRWEDQQKLRKYVEGQFQTIPEVKIAHGAAVATGAVGVGDCAIENAKSSRATCKGCNEKIEKGTVRISTMVESDSSRFRGKVPAWRHAECFLETGLFVQPMEDLWGWENLEIKDQEMVLALAKPFLKETGIKPRAVICNVDVPDNEAPSTAGSSKLSNSNTTKKGRKRQRKEDDNPKRGSTDGDKDTCIDASQKGTIVSQGKKKKMKNDGDVTSSRMPQGVQDDLEKQLELQSRALWKLKDDLREHVTTAELKEMLAANDQDPCGSEYDLRERCADGMLFGALKKCPMCEGPMEYQGGQYRCRGFLSAWSKCNYTTRTPERHTDKWKIPEETSSVYLLQWFKKQGKKKAPRLLSPETKVEVNAPNSSNLKENLGKKIGNGTFSGFCIAVAGRLSKSQAEWKALIEAEGGRLLSTINAETTCVITNEVEIEKNKSRLQQALGLKLPILREAFLIDCLEKDMKVGFDEYTIETGLKSSAVMKVKVKGRSSVHEDSGLQDVGHVLEEGKTIYNTTLNLSDLSTGINSYYILQVIEEDQRKVFRLFRKWGRVGNSKIGGQKLDLHSKTAAICEFKRLFREKTGNSWEAWESRTDFEKQPGKFYPLEIDYGVEENPQKAIIPSGSKNKLDPRLLTLMKMLFDVETYRLAMLEFEINVSEMPLGKLSKRHIERGFQVLTELQNIMNLTEPSTGRKEGLLVDASNRFFTLIPTVHPHVIRDMDDLKAKIQMLEALRDIEIASQLLNSGEEDMDEDPIDLNYKKLNCAMSPLSHDSLEFDLVRKYLERTHAPTHKDWALELEDVFSVRRYGENDSFATFKASLRNRMLLWHGSRLTNYVGILSQGLRVAPPEAPATGYMFGKGVYFADLVSKSAQYCYTSKANPVGLMLLSEVALGEMKELKSAKYMEKPPEGFNSTKGLGQTKPNESTFEYLDNDVTVPCGLPVPSGVQGSELLYNEYIVYDPAQVRLRFLLKVRFKHKW</sequence>
<name>A0ACC2E5Q8_DIPCM</name>